<keyword evidence="9" id="KW-1185">Reference proteome</keyword>
<dbReference type="GO" id="GO:0005634">
    <property type="term" value="C:nucleus"/>
    <property type="evidence" value="ECO:0007669"/>
    <property type="project" value="UniProtKB-SubCell"/>
</dbReference>
<feature type="domain" description="RRM" evidence="7">
    <location>
        <begin position="39"/>
        <end position="155"/>
    </location>
</feature>
<evidence type="ECO:0000256" key="4">
    <source>
        <dbReference type="ARBA" id="ARBA00023242"/>
    </source>
</evidence>
<evidence type="ECO:0000313" key="9">
    <source>
        <dbReference type="Proteomes" id="UP001149813"/>
    </source>
</evidence>
<keyword evidence="3 5" id="KW-0694">RNA-binding</keyword>
<feature type="compositionally biased region" description="Basic and acidic residues" evidence="6">
    <location>
        <begin position="182"/>
        <end position="191"/>
    </location>
</feature>
<feature type="compositionally biased region" description="Low complexity" evidence="6">
    <location>
        <begin position="80"/>
        <end position="89"/>
    </location>
</feature>
<evidence type="ECO:0000256" key="1">
    <source>
        <dbReference type="ARBA" id="ARBA00004123"/>
    </source>
</evidence>
<evidence type="ECO:0000256" key="2">
    <source>
        <dbReference type="ARBA" id="ARBA00022737"/>
    </source>
</evidence>
<dbReference type="InterPro" id="IPR035979">
    <property type="entry name" value="RBD_domain_sf"/>
</dbReference>
<evidence type="ECO:0000256" key="3">
    <source>
        <dbReference type="ARBA" id="ARBA00022884"/>
    </source>
</evidence>
<dbReference type="Proteomes" id="UP001149813">
    <property type="component" value="Unassembled WGS sequence"/>
</dbReference>
<comment type="subcellular location">
    <subcellularLocation>
        <location evidence="1">Nucleus</location>
    </subcellularLocation>
</comment>
<dbReference type="InterPro" id="IPR051945">
    <property type="entry name" value="RRM_MRD1_RNA_proc_ribogen"/>
</dbReference>
<dbReference type="AlphaFoldDB" id="A0A9W8CNA4"/>
<evidence type="ECO:0000259" key="7">
    <source>
        <dbReference type="PROSITE" id="PS50102"/>
    </source>
</evidence>
<feature type="region of interest" description="Disordered" evidence="6">
    <location>
        <begin position="156"/>
        <end position="206"/>
    </location>
</feature>
<dbReference type="InterPro" id="IPR000504">
    <property type="entry name" value="RRM_dom"/>
</dbReference>
<feature type="domain" description="RRM" evidence="7">
    <location>
        <begin position="207"/>
        <end position="291"/>
    </location>
</feature>
<keyword evidence="2" id="KW-0677">Repeat</keyword>
<dbReference type="Pfam" id="PF00076">
    <property type="entry name" value="RRM_1"/>
    <property type="match status" value="3"/>
</dbReference>
<name>A0A9W8CNA4_9FUNG</name>
<dbReference type="GO" id="GO:0003729">
    <property type="term" value="F:mRNA binding"/>
    <property type="evidence" value="ECO:0007669"/>
    <property type="project" value="TreeGrafter"/>
</dbReference>
<feature type="domain" description="RRM" evidence="7">
    <location>
        <begin position="297"/>
        <end position="375"/>
    </location>
</feature>
<proteinExistence type="predicted"/>
<dbReference type="CDD" id="cd00590">
    <property type="entry name" value="RRM_SF"/>
    <property type="match status" value="1"/>
</dbReference>
<feature type="region of interest" description="Disordered" evidence="6">
    <location>
        <begin position="80"/>
        <end position="104"/>
    </location>
</feature>
<evidence type="ECO:0000313" key="8">
    <source>
        <dbReference type="EMBL" id="KAJ1719995.1"/>
    </source>
</evidence>
<dbReference type="Gene3D" id="3.30.70.330">
    <property type="match status" value="3"/>
</dbReference>
<dbReference type="SUPFAM" id="SSF54928">
    <property type="entry name" value="RNA-binding domain, RBD"/>
    <property type="match status" value="3"/>
</dbReference>
<organism evidence="8 9">
    <name type="scientific">Coemansia erecta</name>
    <dbReference type="NCBI Taxonomy" id="147472"/>
    <lineage>
        <taxon>Eukaryota</taxon>
        <taxon>Fungi</taxon>
        <taxon>Fungi incertae sedis</taxon>
        <taxon>Zoopagomycota</taxon>
        <taxon>Kickxellomycotina</taxon>
        <taxon>Kickxellomycetes</taxon>
        <taxon>Kickxellales</taxon>
        <taxon>Kickxellaceae</taxon>
        <taxon>Coemansia</taxon>
    </lineage>
</organism>
<dbReference type="PANTHER" id="PTHR48039">
    <property type="entry name" value="RNA-BINDING MOTIF PROTEIN 14B"/>
    <property type="match status" value="1"/>
</dbReference>
<feature type="compositionally biased region" description="Basic and acidic residues" evidence="6">
    <location>
        <begin position="384"/>
        <end position="393"/>
    </location>
</feature>
<keyword evidence="4" id="KW-0539">Nucleus</keyword>
<protein>
    <submittedName>
        <fullName evidence="8">RNA recognition motif-containing protein</fullName>
    </submittedName>
</protein>
<accession>A0A9W8CNA4</accession>
<gene>
    <name evidence="8" type="primary">NOP4_1</name>
    <name evidence="8" type="ORF">LPJ53_005331</name>
</gene>
<dbReference type="PANTHER" id="PTHR48039:SF5">
    <property type="entry name" value="RNA-BINDING PROTEIN 28"/>
    <property type="match status" value="1"/>
</dbReference>
<comment type="caution">
    <text evidence="8">The sequence shown here is derived from an EMBL/GenBank/DDBJ whole genome shotgun (WGS) entry which is preliminary data.</text>
</comment>
<evidence type="ECO:0000256" key="5">
    <source>
        <dbReference type="PROSITE-ProRule" id="PRU00176"/>
    </source>
</evidence>
<feature type="non-terminal residue" evidence="8">
    <location>
        <position position="469"/>
    </location>
</feature>
<feature type="region of interest" description="Disordered" evidence="6">
    <location>
        <begin position="1"/>
        <end position="36"/>
    </location>
</feature>
<dbReference type="SMART" id="SM00360">
    <property type="entry name" value="RRM"/>
    <property type="match status" value="3"/>
</dbReference>
<dbReference type="InterPro" id="IPR012677">
    <property type="entry name" value="Nucleotide-bd_a/b_plait_sf"/>
</dbReference>
<feature type="region of interest" description="Disordered" evidence="6">
    <location>
        <begin position="384"/>
        <end position="469"/>
    </location>
</feature>
<feature type="compositionally biased region" description="Acidic residues" evidence="6">
    <location>
        <begin position="399"/>
        <end position="462"/>
    </location>
</feature>
<reference evidence="8" key="1">
    <citation type="submission" date="2022-07" db="EMBL/GenBank/DDBJ databases">
        <title>Phylogenomic reconstructions and comparative analyses of Kickxellomycotina fungi.</title>
        <authorList>
            <person name="Reynolds N.K."/>
            <person name="Stajich J.E."/>
            <person name="Barry K."/>
            <person name="Grigoriev I.V."/>
            <person name="Crous P."/>
            <person name="Smith M.E."/>
        </authorList>
    </citation>
    <scope>NUCLEOTIDE SEQUENCE</scope>
    <source>
        <strain evidence="8">NBRC 32514</strain>
    </source>
</reference>
<dbReference type="PROSITE" id="PS50102">
    <property type="entry name" value="RRM"/>
    <property type="match status" value="3"/>
</dbReference>
<dbReference type="EMBL" id="JANBOJ010000310">
    <property type="protein sequence ID" value="KAJ1719995.1"/>
    <property type="molecule type" value="Genomic_DNA"/>
</dbReference>
<dbReference type="OrthoDB" id="267048at2759"/>
<evidence type="ECO:0000256" key="6">
    <source>
        <dbReference type="SAM" id="MobiDB-lite"/>
    </source>
</evidence>
<sequence length="469" mass="50769">MSALDSLFDELDQTELQAKAPKEQPSSATKQPEEKYTKSTLFVRGIPKNATNEELSEFFSDIGPIRSCFIVTEKSETATAAADAGADAADTAEAETADKEAKDVKPVKSTATLGKAKGFGFVQYVLAEDAARAIKELSELKFRDEKRLMLDFAMKKNSAAQEGEDKKKKAGKRTRPESAASEDPKTSEADHKPKKPKVIKGPSGPTRTILISGIPAGVTKHQLIKKLKKSGTPSSVVYPVPTADTEQQPEDGAGGSAHVTFDTHTTAAKAVKSLHDHVFKGAKLNVTLKTEVLDRNARLIVRNLSFKVRERELERLFSECGTVLSVDLPRKYTGGPLRGFAFVQMGDFECAERAVTKFGSYTLQGRQITVAVALSKDKFKELEEKGEVEKQEFESSAQADEDVEMGSDSDAAEGDSDVEMESGDEGNGPEDDASDINSDEDGSLEGSDDEIDELDDKEDNVVDESLQGG</sequence>